<evidence type="ECO:0000256" key="5">
    <source>
        <dbReference type="ARBA" id="ARBA00012024"/>
    </source>
</evidence>
<evidence type="ECO:0000313" key="25">
    <source>
        <dbReference type="Proteomes" id="UP000588111"/>
    </source>
</evidence>
<dbReference type="SUPFAM" id="SSF46946">
    <property type="entry name" value="S13-like H2TH domain"/>
    <property type="match status" value="1"/>
</dbReference>
<comment type="caution">
    <text evidence="24">The sequence shown here is derived from an EMBL/GenBank/DDBJ whole genome shotgun (WGS) entry which is preliminary data.</text>
</comment>
<keyword evidence="25" id="KW-1185">Reference proteome</keyword>
<comment type="cofactor">
    <cofactor evidence="2">
        <name>Zn(2+)</name>
        <dbReference type="ChEBI" id="CHEBI:29105"/>
    </cofactor>
</comment>
<feature type="region of interest" description="Disordered" evidence="21">
    <location>
        <begin position="174"/>
        <end position="202"/>
    </location>
</feature>
<evidence type="ECO:0000256" key="8">
    <source>
        <dbReference type="ARBA" id="ARBA00022723"/>
    </source>
</evidence>
<dbReference type="InterPro" id="IPR010663">
    <property type="entry name" value="Znf_FPG/IleRS"/>
</dbReference>
<keyword evidence="12" id="KW-0862">Zinc</keyword>
<accession>A0A839TEJ7</accession>
<dbReference type="GO" id="GO:0006284">
    <property type="term" value="P:base-excision repair"/>
    <property type="evidence" value="ECO:0007669"/>
    <property type="project" value="InterPro"/>
</dbReference>
<dbReference type="SUPFAM" id="SSF81624">
    <property type="entry name" value="N-terminal domain of MutM-like DNA repair proteins"/>
    <property type="match status" value="1"/>
</dbReference>
<keyword evidence="8" id="KW-0479">Metal-binding</keyword>
<dbReference type="SMART" id="SM01232">
    <property type="entry name" value="H2TH"/>
    <property type="match status" value="1"/>
</dbReference>
<dbReference type="SUPFAM" id="SSF57716">
    <property type="entry name" value="Glucocorticoid receptor-like (DNA-binding domain)"/>
    <property type="match status" value="1"/>
</dbReference>
<evidence type="ECO:0000259" key="23">
    <source>
        <dbReference type="PROSITE" id="PS51068"/>
    </source>
</evidence>
<evidence type="ECO:0000256" key="7">
    <source>
        <dbReference type="ARBA" id="ARBA00016240"/>
    </source>
</evidence>
<comment type="similarity">
    <text evidence="3">Belongs to the FPG family.</text>
</comment>
<evidence type="ECO:0000256" key="19">
    <source>
        <dbReference type="ARBA" id="ARBA00044632"/>
    </source>
</evidence>
<evidence type="ECO:0000256" key="1">
    <source>
        <dbReference type="ARBA" id="ARBA00001668"/>
    </source>
</evidence>
<evidence type="ECO:0000256" key="11">
    <source>
        <dbReference type="ARBA" id="ARBA00022801"/>
    </source>
</evidence>
<evidence type="ECO:0000313" key="24">
    <source>
        <dbReference type="EMBL" id="MBB3106846.1"/>
    </source>
</evidence>
<dbReference type="GO" id="GO:0003684">
    <property type="term" value="F:damaged DNA binding"/>
    <property type="evidence" value="ECO:0007669"/>
    <property type="project" value="InterPro"/>
</dbReference>
<evidence type="ECO:0000256" key="9">
    <source>
        <dbReference type="ARBA" id="ARBA00022763"/>
    </source>
</evidence>
<dbReference type="EC" id="4.2.99.18" evidence="6"/>
<dbReference type="GO" id="GO:0008270">
    <property type="term" value="F:zinc ion binding"/>
    <property type="evidence" value="ECO:0007669"/>
    <property type="project" value="UniProtKB-KW"/>
</dbReference>
<gene>
    <name evidence="24" type="ORF">FHS24_001347</name>
</gene>
<feature type="domain" description="Formamidopyrimidine-DNA glycosylase catalytic" evidence="23">
    <location>
        <begin position="2"/>
        <end position="132"/>
    </location>
</feature>
<keyword evidence="11 24" id="KW-0378">Hydrolase</keyword>
<dbReference type="PROSITE" id="PS51066">
    <property type="entry name" value="ZF_FPG_2"/>
    <property type="match status" value="1"/>
</dbReference>
<dbReference type="Proteomes" id="UP000588111">
    <property type="component" value="Unassembled WGS sequence"/>
</dbReference>
<dbReference type="PANTHER" id="PTHR22993">
    <property type="entry name" value="FORMAMIDOPYRIMIDINE-DNA GLYCOSYLASE"/>
    <property type="match status" value="1"/>
</dbReference>
<dbReference type="AlphaFoldDB" id="A0A839TEJ7"/>
<keyword evidence="13" id="KW-0238">DNA-binding</keyword>
<keyword evidence="10 20" id="KW-0863">Zinc-finger</keyword>
<evidence type="ECO:0000256" key="17">
    <source>
        <dbReference type="ARBA" id="ARBA00023295"/>
    </source>
</evidence>
<dbReference type="SMART" id="SM00898">
    <property type="entry name" value="Fapy_DNA_glyco"/>
    <property type="match status" value="1"/>
</dbReference>
<dbReference type="Pfam" id="PF06827">
    <property type="entry name" value="zf-FPG_IleRS"/>
    <property type="match status" value="1"/>
</dbReference>
<evidence type="ECO:0000256" key="14">
    <source>
        <dbReference type="ARBA" id="ARBA00023204"/>
    </source>
</evidence>
<keyword evidence="16" id="KW-0511">Multifunctional enzyme</keyword>
<dbReference type="GO" id="GO:0034039">
    <property type="term" value="F:8-oxo-7,8-dihydroguanine DNA N-glycosylase activity"/>
    <property type="evidence" value="ECO:0007669"/>
    <property type="project" value="TreeGrafter"/>
</dbReference>
<dbReference type="EC" id="3.2.2.23" evidence="5"/>
<sequence length="328" mass="36598">MPELPEVETTKTSLTPLLGQQVTNVKVFQPKLRWSMPDDLTQLVDYTLDSVERRAKYLILNFIPLFSANTNPSIQPENLAPRQLLIHLGMSGSLQQHSYGTDKRKHDHLMVTFSGTDDTQTQLHYYDPRRFGSVLWFEDYGSKLLDHLGPEPLSAEFTADYLYHLIQRSNNPNSISDSSIVNQSSSNQSSPKKATTNKTPNKQPIKRAIKSVIMEQQIVVGVGNIYATESLYLSGIHPAVPAHQVSYEQIVTLVAHIKAILKKAITLGGSTLRDFTVASGQTGYFQQTLNVYGRQGETCPHCDTLLENIKLNGRASVFCPACQPINIK</sequence>
<protein>
    <recommendedName>
        <fullName evidence="7">Formamidopyrimidine-DNA glycosylase</fullName>
        <ecNumber evidence="5">3.2.2.23</ecNumber>
        <ecNumber evidence="6">4.2.99.18</ecNumber>
    </recommendedName>
    <alternativeName>
        <fullName evidence="18">DNA-(apurinic or apyrimidinic site) lyase MutM</fullName>
    </alternativeName>
</protein>
<evidence type="ECO:0000256" key="21">
    <source>
        <dbReference type="SAM" id="MobiDB-lite"/>
    </source>
</evidence>
<evidence type="ECO:0000256" key="16">
    <source>
        <dbReference type="ARBA" id="ARBA00023268"/>
    </source>
</evidence>
<evidence type="ECO:0000256" key="6">
    <source>
        <dbReference type="ARBA" id="ARBA00012720"/>
    </source>
</evidence>
<reference evidence="24 25" key="1">
    <citation type="submission" date="2020-08" db="EMBL/GenBank/DDBJ databases">
        <title>Genomic Encyclopedia of Type Strains, Phase III (KMG-III): the genomes of soil and plant-associated and newly described type strains.</title>
        <authorList>
            <person name="Whitman W."/>
        </authorList>
    </citation>
    <scope>NUCLEOTIDE SEQUENCE [LARGE SCALE GENOMIC DNA]</scope>
    <source>
        <strain evidence="24 25">CECT 5885</strain>
    </source>
</reference>
<evidence type="ECO:0000256" key="18">
    <source>
        <dbReference type="ARBA" id="ARBA00030638"/>
    </source>
</evidence>
<evidence type="ECO:0000256" key="4">
    <source>
        <dbReference type="ARBA" id="ARBA00011245"/>
    </source>
</evidence>
<dbReference type="Pfam" id="PF01149">
    <property type="entry name" value="Fapy_DNA_glyco"/>
    <property type="match status" value="1"/>
</dbReference>
<organism evidence="24 25">
    <name type="scientific">Psychrobacter luti</name>
    <dbReference type="NCBI Taxonomy" id="198481"/>
    <lineage>
        <taxon>Bacteria</taxon>
        <taxon>Pseudomonadati</taxon>
        <taxon>Pseudomonadota</taxon>
        <taxon>Gammaproteobacteria</taxon>
        <taxon>Moraxellales</taxon>
        <taxon>Moraxellaceae</taxon>
        <taxon>Psychrobacter</taxon>
    </lineage>
</organism>
<keyword evidence="9" id="KW-0227">DNA damage</keyword>
<dbReference type="EMBL" id="JACHXL010000002">
    <property type="protein sequence ID" value="MBB3106846.1"/>
    <property type="molecule type" value="Genomic_DNA"/>
</dbReference>
<evidence type="ECO:0000256" key="2">
    <source>
        <dbReference type="ARBA" id="ARBA00001947"/>
    </source>
</evidence>
<dbReference type="InterPro" id="IPR012319">
    <property type="entry name" value="FPG_cat"/>
</dbReference>
<dbReference type="InterPro" id="IPR035937">
    <property type="entry name" value="FPG_N"/>
</dbReference>
<dbReference type="FunFam" id="1.10.8.50:FF:000003">
    <property type="entry name" value="Formamidopyrimidine-DNA glycosylase"/>
    <property type="match status" value="1"/>
</dbReference>
<comment type="subunit">
    <text evidence="4">Monomer.</text>
</comment>
<evidence type="ECO:0000256" key="20">
    <source>
        <dbReference type="PROSITE-ProRule" id="PRU00391"/>
    </source>
</evidence>
<dbReference type="NCBIfam" id="NF002211">
    <property type="entry name" value="PRK01103.1"/>
    <property type="match status" value="1"/>
</dbReference>
<dbReference type="RefSeq" id="WP_183619942.1">
    <property type="nucleotide sequence ID" value="NZ_CAJHAH010000001.1"/>
</dbReference>
<dbReference type="InterPro" id="IPR000214">
    <property type="entry name" value="Znf_DNA_glyclase/AP_lyase"/>
</dbReference>
<evidence type="ECO:0000259" key="22">
    <source>
        <dbReference type="PROSITE" id="PS51066"/>
    </source>
</evidence>
<dbReference type="InterPro" id="IPR020629">
    <property type="entry name" value="FPG_Glyclase"/>
</dbReference>
<dbReference type="Gene3D" id="1.10.8.50">
    <property type="match status" value="1"/>
</dbReference>
<dbReference type="CDD" id="cd08966">
    <property type="entry name" value="EcFpg-like_N"/>
    <property type="match status" value="1"/>
</dbReference>
<evidence type="ECO:0000256" key="3">
    <source>
        <dbReference type="ARBA" id="ARBA00009409"/>
    </source>
</evidence>
<dbReference type="Gene3D" id="3.20.190.10">
    <property type="entry name" value="MutM-like, N-terminal"/>
    <property type="match status" value="1"/>
</dbReference>
<proteinExistence type="inferred from homology"/>
<keyword evidence="17 24" id="KW-0326">Glycosidase</keyword>
<comment type="catalytic activity">
    <reaction evidence="19">
        <text>2'-deoxyribonucleotide-(2'-deoxyribose 5'-phosphate)-2'-deoxyribonucleotide-DNA = a 3'-end 2'-deoxyribonucleotide-(2,3-dehydro-2,3-deoxyribose 5'-phosphate)-DNA + a 5'-end 5'-phospho-2'-deoxyribonucleoside-DNA + H(+)</text>
        <dbReference type="Rhea" id="RHEA:66592"/>
        <dbReference type="Rhea" id="RHEA-COMP:13180"/>
        <dbReference type="Rhea" id="RHEA-COMP:16897"/>
        <dbReference type="Rhea" id="RHEA-COMP:17067"/>
        <dbReference type="ChEBI" id="CHEBI:15378"/>
        <dbReference type="ChEBI" id="CHEBI:136412"/>
        <dbReference type="ChEBI" id="CHEBI:157695"/>
        <dbReference type="ChEBI" id="CHEBI:167181"/>
        <dbReference type="EC" id="4.2.99.18"/>
    </reaction>
</comment>
<keyword evidence="15 24" id="KW-0456">Lyase</keyword>
<evidence type="ECO:0000256" key="12">
    <source>
        <dbReference type="ARBA" id="ARBA00022833"/>
    </source>
</evidence>
<keyword evidence="14" id="KW-0234">DNA repair</keyword>
<name>A0A839TEJ7_9GAMM</name>
<dbReference type="InterPro" id="IPR010979">
    <property type="entry name" value="Ribosomal_uS13-like_H2TH"/>
</dbReference>
<dbReference type="InterPro" id="IPR015886">
    <property type="entry name" value="H2TH_FPG"/>
</dbReference>
<comment type="catalytic activity">
    <reaction evidence="1">
        <text>Hydrolysis of DNA containing ring-opened 7-methylguanine residues, releasing 2,6-diamino-4-hydroxy-5-(N-methyl)formamidopyrimidine.</text>
        <dbReference type="EC" id="3.2.2.23"/>
    </reaction>
</comment>
<dbReference type="PANTHER" id="PTHR22993:SF9">
    <property type="entry name" value="FORMAMIDOPYRIMIDINE-DNA GLYCOSYLASE"/>
    <property type="match status" value="1"/>
</dbReference>
<evidence type="ECO:0000256" key="13">
    <source>
        <dbReference type="ARBA" id="ARBA00023125"/>
    </source>
</evidence>
<dbReference type="GO" id="GO:0140078">
    <property type="term" value="F:class I DNA-(apurinic or apyrimidinic site) endonuclease activity"/>
    <property type="evidence" value="ECO:0007669"/>
    <property type="project" value="UniProtKB-EC"/>
</dbReference>
<feature type="domain" description="FPG-type" evidence="22">
    <location>
        <begin position="290"/>
        <end position="324"/>
    </location>
</feature>
<evidence type="ECO:0000256" key="15">
    <source>
        <dbReference type="ARBA" id="ARBA00023239"/>
    </source>
</evidence>
<dbReference type="PROSITE" id="PS51068">
    <property type="entry name" value="FPG_CAT"/>
    <property type="match status" value="1"/>
</dbReference>
<evidence type="ECO:0000256" key="10">
    <source>
        <dbReference type="ARBA" id="ARBA00022771"/>
    </source>
</evidence>
<dbReference type="Pfam" id="PF06831">
    <property type="entry name" value="H2TH"/>
    <property type="match status" value="1"/>
</dbReference>